<dbReference type="AlphaFoldDB" id="A0A1M6GLP9"/>
<accession>A0A1M6GLP9</accession>
<evidence type="ECO:0000313" key="2">
    <source>
        <dbReference type="EMBL" id="SHJ10858.1"/>
    </source>
</evidence>
<keyword evidence="1" id="KW-1133">Transmembrane helix</keyword>
<gene>
    <name evidence="2" type="ORF">SAMN02745691_01359</name>
</gene>
<protein>
    <submittedName>
        <fullName evidence="2">Uncharacterized protein</fullName>
    </submittedName>
</protein>
<feature type="transmembrane region" description="Helical" evidence="1">
    <location>
        <begin position="7"/>
        <end position="30"/>
    </location>
</feature>
<proteinExistence type="predicted"/>
<keyword evidence="1" id="KW-0812">Transmembrane</keyword>
<feature type="transmembrane region" description="Helical" evidence="1">
    <location>
        <begin position="108"/>
        <end position="127"/>
    </location>
</feature>
<feature type="transmembrane region" description="Helical" evidence="1">
    <location>
        <begin position="50"/>
        <end position="68"/>
    </location>
</feature>
<keyword evidence="3" id="KW-1185">Reference proteome</keyword>
<evidence type="ECO:0000313" key="3">
    <source>
        <dbReference type="Proteomes" id="UP000184342"/>
    </source>
</evidence>
<reference evidence="2 3" key="1">
    <citation type="submission" date="2016-11" db="EMBL/GenBank/DDBJ databases">
        <authorList>
            <person name="Jaros S."/>
            <person name="Januszkiewicz K."/>
            <person name="Wedrychowicz H."/>
        </authorList>
    </citation>
    <scope>NUCLEOTIDE SEQUENCE [LARGE SCALE GENOMIC DNA]</scope>
    <source>
        <strain evidence="2 3">DSM 15970</strain>
    </source>
</reference>
<dbReference type="RefSeq" id="WP_073993609.1">
    <property type="nucleotide sequence ID" value="NZ_FQYT01000012.1"/>
</dbReference>
<dbReference type="EMBL" id="FQYT01000012">
    <property type="protein sequence ID" value="SHJ10858.1"/>
    <property type="molecule type" value="Genomic_DNA"/>
</dbReference>
<sequence>MKTIIKEILFGILIFIIIMILEFLVTLPFGEAGVENMSHEQLRPHLNREFLLTALPAGIVTFLFAWLLKTDTRASAVRRSCVWIVIALVLYLLMGIGNSNLDVLFTNFGMYVLLICIFLGPLVFAAIKRLK</sequence>
<dbReference type="OrthoDB" id="3010316at2"/>
<organism evidence="2 3">
    <name type="scientific">Parasporobacterium paucivorans DSM 15970</name>
    <dbReference type="NCBI Taxonomy" id="1122934"/>
    <lineage>
        <taxon>Bacteria</taxon>
        <taxon>Bacillati</taxon>
        <taxon>Bacillota</taxon>
        <taxon>Clostridia</taxon>
        <taxon>Lachnospirales</taxon>
        <taxon>Lachnospiraceae</taxon>
        <taxon>Parasporobacterium</taxon>
    </lineage>
</organism>
<name>A0A1M6GLP9_9FIRM</name>
<keyword evidence="1" id="KW-0472">Membrane</keyword>
<feature type="transmembrane region" description="Helical" evidence="1">
    <location>
        <begin position="80"/>
        <end position="96"/>
    </location>
</feature>
<dbReference type="Proteomes" id="UP000184342">
    <property type="component" value="Unassembled WGS sequence"/>
</dbReference>
<evidence type="ECO:0000256" key="1">
    <source>
        <dbReference type="SAM" id="Phobius"/>
    </source>
</evidence>